<dbReference type="GO" id="GO:0008233">
    <property type="term" value="F:peptidase activity"/>
    <property type="evidence" value="ECO:0007669"/>
    <property type="project" value="InterPro"/>
</dbReference>
<dbReference type="PANTHER" id="PTHR34385:SF1">
    <property type="entry name" value="PEPTIDOGLYCAN L-ALANYL-D-GLUTAMATE ENDOPEPTIDASE CWLK"/>
    <property type="match status" value="1"/>
</dbReference>
<dbReference type="Pfam" id="PF02557">
    <property type="entry name" value="VanY"/>
    <property type="match status" value="1"/>
</dbReference>
<comment type="caution">
    <text evidence="2">The sequence shown here is derived from an EMBL/GenBank/DDBJ whole genome shotgun (WGS) entry which is preliminary data.</text>
</comment>
<dbReference type="InterPro" id="IPR058193">
    <property type="entry name" value="VanY/YodJ_core_dom"/>
</dbReference>
<dbReference type="AlphaFoldDB" id="A0A9X2S2N7"/>
<reference evidence="2" key="1">
    <citation type="submission" date="2022-07" db="EMBL/GenBank/DDBJ databases">
        <title>Enhanced cultured diversity of the mouse gut microbiota enables custom-made synthetic communities.</title>
        <authorList>
            <person name="Afrizal A."/>
        </authorList>
    </citation>
    <scope>NUCLEOTIDE SEQUENCE</scope>
    <source>
        <strain evidence="2">DSM 29186</strain>
    </source>
</reference>
<dbReference type="Proteomes" id="UP001140817">
    <property type="component" value="Unassembled WGS sequence"/>
</dbReference>
<dbReference type="InterPro" id="IPR009045">
    <property type="entry name" value="Zn_M74/Hedgehog-like"/>
</dbReference>
<evidence type="ECO:0000313" key="2">
    <source>
        <dbReference type="EMBL" id="MCR1824263.1"/>
    </source>
</evidence>
<feature type="domain" description="D-alanyl-D-alanine carboxypeptidase-like core" evidence="1">
    <location>
        <begin position="103"/>
        <end position="231"/>
    </location>
</feature>
<gene>
    <name evidence="2" type="ORF">NSA58_15880</name>
</gene>
<dbReference type="InterPro" id="IPR052179">
    <property type="entry name" value="DD-CPase-like"/>
</dbReference>
<organism evidence="2 3">
    <name type="scientific">Terrisporobacter muris</name>
    <dbReference type="NCBI Taxonomy" id="2963284"/>
    <lineage>
        <taxon>Bacteria</taxon>
        <taxon>Bacillati</taxon>
        <taxon>Bacillota</taxon>
        <taxon>Clostridia</taxon>
        <taxon>Peptostreptococcales</taxon>
        <taxon>Peptostreptococcaceae</taxon>
        <taxon>Terrisporobacter</taxon>
    </lineage>
</organism>
<dbReference type="Gene3D" id="3.30.1380.10">
    <property type="match status" value="1"/>
</dbReference>
<dbReference type="RefSeq" id="WP_074429981.1">
    <property type="nucleotide sequence ID" value="NZ_JANKBY010000273.1"/>
</dbReference>
<dbReference type="EMBL" id="JANKBY010000273">
    <property type="protein sequence ID" value="MCR1824263.1"/>
    <property type="molecule type" value="Genomic_DNA"/>
</dbReference>
<dbReference type="PANTHER" id="PTHR34385">
    <property type="entry name" value="D-ALANYL-D-ALANINE CARBOXYPEPTIDASE"/>
    <property type="match status" value="1"/>
</dbReference>
<dbReference type="GO" id="GO:0006508">
    <property type="term" value="P:proteolysis"/>
    <property type="evidence" value="ECO:0007669"/>
    <property type="project" value="InterPro"/>
</dbReference>
<evidence type="ECO:0000259" key="1">
    <source>
        <dbReference type="Pfam" id="PF02557"/>
    </source>
</evidence>
<proteinExistence type="predicted"/>
<dbReference type="InterPro" id="IPR003709">
    <property type="entry name" value="VanY-like_core_dom"/>
</dbReference>
<accession>A0A9X2S2N7</accession>
<dbReference type="CDD" id="cd14852">
    <property type="entry name" value="LD-carboxypeptidase"/>
    <property type="match status" value="1"/>
</dbReference>
<protein>
    <submittedName>
        <fullName evidence="2">M15 family metallopeptidase</fullName>
    </submittedName>
</protein>
<evidence type="ECO:0000313" key="3">
    <source>
        <dbReference type="Proteomes" id="UP001140817"/>
    </source>
</evidence>
<keyword evidence="3" id="KW-1185">Reference proteome</keyword>
<name>A0A9X2S2N7_9FIRM</name>
<sequence>MNQKKVYSTIGVILLFGGFLLFCGAKNLTQAKELAAKNQVLDYDMSNYSDDTEVDSQLKNVQELVYKYKNGIAKLVNKENGLKSSYEPDDLVIPKVNTIKSDIYLSECASNNLEKMFKDAKEEGINLYLISGYRSSSYQEELYSNSLIRKGKEYTQKYVAKANQSEHQTGLAVDISAKSIGYKLIQSFEMTEEGKWLEKNAHKYGFILRYKKDRVEDTGYGFEPWHFRYVGHNIAKYIYENDLILEDLYKLP</sequence>
<dbReference type="SUPFAM" id="SSF55166">
    <property type="entry name" value="Hedgehog/DD-peptidase"/>
    <property type="match status" value="1"/>
</dbReference>